<comment type="caution">
    <text evidence="2">The sequence shown here is derived from an EMBL/GenBank/DDBJ whole genome shotgun (WGS) entry which is preliminary data.</text>
</comment>
<evidence type="ECO:0000313" key="2">
    <source>
        <dbReference type="EMBL" id="RHN60782.1"/>
    </source>
</evidence>
<accession>A0A396I598</accession>
<dbReference type="Proteomes" id="UP000265566">
    <property type="component" value="Chromosome 4"/>
</dbReference>
<feature type="compositionally biased region" description="Polar residues" evidence="1">
    <location>
        <begin position="84"/>
        <end position="95"/>
    </location>
</feature>
<gene>
    <name evidence="2" type="ORF">MtrunA17_Chr4g0029591</name>
</gene>
<feature type="region of interest" description="Disordered" evidence="1">
    <location>
        <begin position="1"/>
        <end position="149"/>
    </location>
</feature>
<reference evidence="2" key="1">
    <citation type="journal article" date="2018" name="Nat. Plants">
        <title>Whole-genome landscape of Medicago truncatula symbiotic genes.</title>
        <authorList>
            <person name="Pecrix Y."/>
            <person name="Gamas P."/>
            <person name="Carrere S."/>
        </authorList>
    </citation>
    <scope>NUCLEOTIDE SEQUENCE</scope>
    <source>
        <tissue evidence="2">Leaves</tissue>
    </source>
</reference>
<sequence length="230" mass="25937">MDSLLLPEKTNDDSKPKMKQKRNKATKMGMGRETQTQFRQNRAFGTPWNTNDNIPKKPISDNITTKPKPAVPHKQPKQPIPATQVPTEITTLTQPNDKKSPENVKPIKNKKSDTFPQKLAEKAMLKESDSAEEPKTPATTSHGRGKSKVQATPFYSAVNCSKCRFDKLETSSYWIGQIKLAESVGKHFVASGFFKLALKSQAESIRNLRIELKRYLSRHGHLSDHMNHDS</sequence>
<dbReference type="PANTHER" id="PTHR34468">
    <property type="entry name" value="MICROTUBULE-ASSOCIATED FUTSCH-LIKE PROTEIN"/>
    <property type="match status" value="1"/>
</dbReference>
<protein>
    <submittedName>
        <fullName evidence="2">Uncharacterized protein</fullName>
    </submittedName>
</protein>
<dbReference type="EMBL" id="PSQE01000004">
    <property type="protein sequence ID" value="RHN60782.1"/>
    <property type="molecule type" value="Genomic_DNA"/>
</dbReference>
<organism evidence="2">
    <name type="scientific">Medicago truncatula</name>
    <name type="common">Barrel medic</name>
    <name type="synonym">Medicago tribuloides</name>
    <dbReference type="NCBI Taxonomy" id="3880"/>
    <lineage>
        <taxon>Eukaryota</taxon>
        <taxon>Viridiplantae</taxon>
        <taxon>Streptophyta</taxon>
        <taxon>Embryophyta</taxon>
        <taxon>Tracheophyta</taxon>
        <taxon>Spermatophyta</taxon>
        <taxon>Magnoliopsida</taxon>
        <taxon>eudicotyledons</taxon>
        <taxon>Gunneridae</taxon>
        <taxon>Pentapetalae</taxon>
        <taxon>rosids</taxon>
        <taxon>fabids</taxon>
        <taxon>Fabales</taxon>
        <taxon>Fabaceae</taxon>
        <taxon>Papilionoideae</taxon>
        <taxon>50 kb inversion clade</taxon>
        <taxon>NPAAA clade</taxon>
        <taxon>Hologalegina</taxon>
        <taxon>IRL clade</taxon>
        <taxon>Trifolieae</taxon>
        <taxon>Medicago</taxon>
    </lineage>
</organism>
<dbReference type="Gramene" id="rna23154">
    <property type="protein sequence ID" value="RHN60782.1"/>
    <property type="gene ID" value="gene23154"/>
</dbReference>
<evidence type="ECO:0000256" key="1">
    <source>
        <dbReference type="SAM" id="MobiDB-lite"/>
    </source>
</evidence>
<dbReference type="AlphaFoldDB" id="A0A396I598"/>
<dbReference type="OMA" id="GNELECT"/>
<name>A0A396I598_MEDTR</name>
<dbReference type="PANTHER" id="PTHR34468:SF3">
    <property type="entry name" value="OS03G0288900 PROTEIN"/>
    <property type="match status" value="1"/>
</dbReference>
<proteinExistence type="predicted"/>
<feature type="compositionally biased region" description="Basic and acidic residues" evidence="1">
    <location>
        <begin position="119"/>
        <end position="135"/>
    </location>
</feature>